<keyword evidence="9 14" id="KW-0472">Membrane</keyword>
<dbReference type="Pfam" id="PF00028">
    <property type="entry name" value="Cadherin"/>
    <property type="match status" value="3"/>
</dbReference>
<evidence type="ECO:0000256" key="15">
    <source>
        <dbReference type="SAM" id="SignalP"/>
    </source>
</evidence>
<dbReference type="PANTHER" id="PTHR24025">
    <property type="entry name" value="DESMOGLEIN FAMILY MEMBER"/>
    <property type="match status" value="1"/>
</dbReference>
<feature type="domain" description="Cadherin" evidence="16">
    <location>
        <begin position="240"/>
        <end position="355"/>
    </location>
</feature>
<dbReference type="PROSITE" id="PS00232">
    <property type="entry name" value="CADHERIN_1"/>
    <property type="match status" value="2"/>
</dbReference>
<evidence type="ECO:0000256" key="14">
    <source>
        <dbReference type="SAM" id="Phobius"/>
    </source>
</evidence>
<dbReference type="GO" id="GO:0005911">
    <property type="term" value="C:cell-cell junction"/>
    <property type="evidence" value="ECO:0007669"/>
    <property type="project" value="TreeGrafter"/>
</dbReference>
<evidence type="ECO:0000256" key="11">
    <source>
        <dbReference type="ARBA" id="ARBA00059331"/>
    </source>
</evidence>
<dbReference type="SMART" id="SM00112">
    <property type="entry name" value="CA"/>
    <property type="match status" value="4"/>
</dbReference>
<dbReference type="AlphaFoldDB" id="A0AAV4M5V3"/>
<evidence type="ECO:0000313" key="18">
    <source>
        <dbReference type="Proteomes" id="UP001054837"/>
    </source>
</evidence>
<accession>A0AAV4M5V3</accession>
<evidence type="ECO:0000256" key="7">
    <source>
        <dbReference type="ARBA" id="ARBA00022889"/>
    </source>
</evidence>
<feature type="domain" description="Cadherin" evidence="16">
    <location>
        <begin position="26"/>
        <end position="126"/>
    </location>
</feature>
<evidence type="ECO:0000313" key="17">
    <source>
        <dbReference type="EMBL" id="GIX67472.1"/>
    </source>
</evidence>
<dbReference type="EMBL" id="BPLQ01000096">
    <property type="protein sequence ID" value="GIX67472.1"/>
    <property type="molecule type" value="Genomic_DNA"/>
</dbReference>
<evidence type="ECO:0000256" key="12">
    <source>
        <dbReference type="PROSITE-ProRule" id="PRU00043"/>
    </source>
</evidence>
<feature type="region of interest" description="Disordered" evidence="13">
    <location>
        <begin position="836"/>
        <end position="886"/>
    </location>
</feature>
<evidence type="ECO:0000259" key="16">
    <source>
        <dbReference type="PROSITE" id="PS50268"/>
    </source>
</evidence>
<sequence length="996" mass="110676">MFQSIPVLLMALFTTAAGVAPTIDLSHNMRILKLPRDTKPGSIIYRLRGSDPDPGDILTFGVRGDVGNQLLNIVSVTETRANVFLKEVPTEKEYQITIYVTDGTQTTEVESTIIITNATNHKSPFLEYESLISVSELTEEKEVIGSVVVRKRNSSSLPVLFELEGSEKFAIRYLISPLKEASKAEIFLLQKLDYEKKNLYTISIFALNPWTDEEVDTRNVAVLPILVAVKDAQDTPPIFQSLPPVVRVSDSLPLGGSVMQVNAEDGDYENQRNVSYSFVPESQGVTYFNIHPRTGMITLASSTELFREAYSTTGPFVLSIQATELETELIPGLPASSVATLAVVLVNTENKPPRFLSRRYVGSVEENSPGLTPIIWEGPEAPRVVDDDQGKNGSFELFLEDDGGAFSVQPSRGMNELNFALLVKDPTKLDYETSDTKYIEFRIVARETASVRPLSATAEIRVKLQDANDNIPQFTHDIYNVTLPEDAPAGTTLVKIQATDEDSGSYGVVRYTAVNGPIAGNLRLDPVTGELTLLSGEGLDRERIPEYTLTVEARDDQGKGNRNMAEVHITLADANDNAPLFLQPRYDAVLNPDMRNFYEPLRVQAYDADGAGPNSDVTYEIVNGNYQEKFLIEPHTGELSLQAPLVPNPETQDHGLPVITLTVRAHDQGVPVRFATVKVQVHNQEYLNRSISFVIPISVKKASERRQELERGFSALTGAHVNLHSIAFHNSSTQKSVVRCWVSYPLSSTVDLSNMEAIIRNLFGSDHYLASTTKVESISRNSFDVVFWLLIALVILMILAISLCSFTAVVRDILELKNKVAPEETLIHYKEEANVQMNNESRRRPDSRTRSNWIENQQSQVSVTQKNHVRTDEERPSPQHRAQQAAVHLNDPITTSYAQNPEEIPVRGAYYPDSGIPVVAGGRMERAYRRGRPLSPGTEMLVQEMGGESDARRLGNYVVVRKVVRPRLRVDPAEDGVTQDGEAGPRRTEILYIRVL</sequence>
<dbReference type="GO" id="GO:0005886">
    <property type="term" value="C:plasma membrane"/>
    <property type="evidence" value="ECO:0007669"/>
    <property type="project" value="UniProtKB-SubCell"/>
</dbReference>
<dbReference type="PANTHER" id="PTHR24025:SF23">
    <property type="entry name" value="NEURAL-CADHERIN"/>
    <property type="match status" value="1"/>
</dbReference>
<feature type="compositionally biased region" description="Polar residues" evidence="13">
    <location>
        <begin position="850"/>
        <end position="866"/>
    </location>
</feature>
<dbReference type="FunFam" id="2.60.40.60:FF:000118">
    <property type="entry name" value="protocadherin Fat 4"/>
    <property type="match status" value="1"/>
</dbReference>
<dbReference type="InterPro" id="IPR015919">
    <property type="entry name" value="Cadherin-like_sf"/>
</dbReference>
<feature type="compositionally biased region" description="Basic and acidic residues" evidence="13">
    <location>
        <begin position="840"/>
        <end position="849"/>
    </location>
</feature>
<feature type="domain" description="Cadherin" evidence="16">
    <location>
        <begin position="475"/>
        <end position="581"/>
    </location>
</feature>
<dbReference type="PROSITE" id="PS50268">
    <property type="entry name" value="CADHERIN_2"/>
    <property type="match status" value="6"/>
</dbReference>
<evidence type="ECO:0000256" key="8">
    <source>
        <dbReference type="ARBA" id="ARBA00022989"/>
    </source>
</evidence>
<evidence type="ECO:0000256" key="6">
    <source>
        <dbReference type="ARBA" id="ARBA00022837"/>
    </source>
</evidence>
<evidence type="ECO:0000256" key="1">
    <source>
        <dbReference type="ARBA" id="ARBA00004251"/>
    </source>
</evidence>
<dbReference type="Gene3D" id="2.60.40.60">
    <property type="entry name" value="Cadherins"/>
    <property type="match status" value="5"/>
</dbReference>
<keyword evidence="8 14" id="KW-1133">Transmembrane helix</keyword>
<dbReference type="CDD" id="cd11304">
    <property type="entry name" value="Cadherin_repeat"/>
    <property type="match status" value="5"/>
</dbReference>
<organism evidence="17 18">
    <name type="scientific">Caerostris darwini</name>
    <dbReference type="NCBI Taxonomy" id="1538125"/>
    <lineage>
        <taxon>Eukaryota</taxon>
        <taxon>Metazoa</taxon>
        <taxon>Ecdysozoa</taxon>
        <taxon>Arthropoda</taxon>
        <taxon>Chelicerata</taxon>
        <taxon>Arachnida</taxon>
        <taxon>Araneae</taxon>
        <taxon>Araneomorphae</taxon>
        <taxon>Entelegynae</taxon>
        <taxon>Araneoidea</taxon>
        <taxon>Araneidae</taxon>
        <taxon>Caerostris</taxon>
    </lineage>
</organism>
<evidence type="ECO:0000256" key="13">
    <source>
        <dbReference type="SAM" id="MobiDB-lite"/>
    </source>
</evidence>
<evidence type="ECO:0000256" key="2">
    <source>
        <dbReference type="ARBA" id="ARBA00022475"/>
    </source>
</evidence>
<feature type="transmembrane region" description="Helical" evidence="14">
    <location>
        <begin position="785"/>
        <end position="810"/>
    </location>
</feature>
<dbReference type="GO" id="GO:0007156">
    <property type="term" value="P:homophilic cell adhesion via plasma membrane adhesion molecules"/>
    <property type="evidence" value="ECO:0007669"/>
    <property type="project" value="InterPro"/>
</dbReference>
<evidence type="ECO:0000256" key="4">
    <source>
        <dbReference type="ARBA" id="ARBA00022729"/>
    </source>
</evidence>
<dbReference type="InterPro" id="IPR050971">
    <property type="entry name" value="Cadherin-domain_protein"/>
</dbReference>
<dbReference type="PRINTS" id="PR00205">
    <property type="entry name" value="CADHERIN"/>
</dbReference>
<feature type="chain" id="PRO_5043697030" evidence="15">
    <location>
        <begin position="19"/>
        <end position="996"/>
    </location>
</feature>
<keyword evidence="3 14" id="KW-0812">Transmembrane</keyword>
<keyword evidence="5" id="KW-0677">Repeat</keyword>
<feature type="domain" description="Cadherin" evidence="16">
    <location>
        <begin position="356"/>
        <end position="474"/>
    </location>
</feature>
<evidence type="ECO:0000256" key="9">
    <source>
        <dbReference type="ARBA" id="ARBA00023136"/>
    </source>
</evidence>
<keyword evidence="2" id="KW-1003">Cell membrane</keyword>
<dbReference type="InterPro" id="IPR020894">
    <property type="entry name" value="Cadherin_CS"/>
</dbReference>
<dbReference type="FunFam" id="2.60.40.60:FF:000098">
    <property type="entry name" value="cadherin-23 isoform X1"/>
    <property type="match status" value="1"/>
</dbReference>
<keyword evidence="7" id="KW-0130">Cell adhesion</keyword>
<protein>
    <submittedName>
        <fullName evidence="17">Cadherin-86C</fullName>
    </submittedName>
</protein>
<keyword evidence="6 12" id="KW-0106">Calcium</keyword>
<gene>
    <name evidence="17" type="primary">Cad86C</name>
    <name evidence="17" type="ORF">CDAR_110501</name>
</gene>
<dbReference type="SUPFAM" id="SSF49313">
    <property type="entry name" value="Cadherin-like"/>
    <property type="match status" value="4"/>
</dbReference>
<proteinExistence type="predicted"/>
<dbReference type="GO" id="GO:0005509">
    <property type="term" value="F:calcium ion binding"/>
    <property type="evidence" value="ECO:0007669"/>
    <property type="project" value="UniProtKB-UniRule"/>
</dbReference>
<evidence type="ECO:0000256" key="5">
    <source>
        <dbReference type="ARBA" id="ARBA00022737"/>
    </source>
</evidence>
<comment type="caution">
    <text evidence="17">The sequence shown here is derived from an EMBL/GenBank/DDBJ whole genome shotgun (WGS) entry which is preliminary data.</text>
</comment>
<keyword evidence="10" id="KW-0325">Glycoprotein</keyword>
<feature type="domain" description="Cadherin" evidence="16">
    <location>
        <begin position="601"/>
        <end position="698"/>
    </location>
</feature>
<evidence type="ECO:0000256" key="3">
    <source>
        <dbReference type="ARBA" id="ARBA00022692"/>
    </source>
</evidence>
<reference evidence="17 18" key="1">
    <citation type="submission" date="2021-06" db="EMBL/GenBank/DDBJ databases">
        <title>Caerostris darwini draft genome.</title>
        <authorList>
            <person name="Kono N."/>
            <person name="Arakawa K."/>
        </authorList>
    </citation>
    <scope>NUCLEOTIDE SEQUENCE [LARGE SCALE GENOMIC DNA]</scope>
</reference>
<evidence type="ECO:0000256" key="10">
    <source>
        <dbReference type="ARBA" id="ARBA00023180"/>
    </source>
</evidence>
<comment type="function">
    <text evidence="11">Cadherins are calcium-dependent cell adhesion proteins. They preferentially interact with themselves in a homophilic manner in connecting cells.</text>
</comment>
<keyword evidence="18" id="KW-1185">Reference proteome</keyword>
<comment type="subcellular location">
    <subcellularLocation>
        <location evidence="1">Cell membrane</location>
        <topology evidence="1">Single-pass type I membrane protein</topology>
    </subcellularLocation>
</comment>
<dbReference type="Proteomes" id="UP001054837">
    <property type="component" value="Unassembled WGS sequence"/>
</dbReference>
<feature type="signal peptide" evidence="15">
    <location>
        <begin position="1"/>
        <end position="18"/>
    </location>
</feature>
<name>A0AAV4M5V3_9ARAC</name>
<keyword evidence="4 15" id="KW-0732">Signal</keyword>
<dbReference type="InterPro" id="IPR002126">
    <property type="entry name" value="Cadherin-like_dom"/>
</dbReference>
<feature type="domain" description="Cadherin" evidence="16">
    <location>
        <begin position="126"/>
        <end position="239"/>
    </location>
</feature>